<dbReference type="GO" id="GO:0005737">
    <property type="term" value="C:cytoplasm"/>
    <property type="evidence" value="ECO:0007669"/>
    <property type="project" value="UniProtKB-ARBA"/>
</dbReference>
<keyword evidence="5 8" id="KW-1133">Transmembrane helix</keyword>
<evidence type="ECO:0000256" key="2">
    <source>
        <dbReference type="ARBA" id="ARBA00022448"/>
    </source>
</evidence>
<dbReference type="Pfam" id="PF04178">
    <property type="entry name" value="Got1"/>
    <property type="match status" value="1"/>
</dbReference>
<evidence type="ECO:0000313" key="9">
    <source>
        <dbReference type="EMBL" id="CAD8739791.1"/>
    </source>
</evidence>
<keyword evidence="2 8" id="KW-0813">Transport</keyword>
<sequence length="178" mass="19363">MDAGKEALSSLLGNKREPTLREQIEEATSSGEGCFSLTYEERVIGFLGCVGSGMFLNCFSVIRIGQLLLGNPVPFAVCFTIGNLLSMGSMCFLVGPARQCKNMLQPGRAGATILYVAMMLCTLLVAFSSALTHIERVVLILICIALQMIALAWYCLSYVPFGRRFLTSAVCSYCFGRE</sequence>
<evidence type="ECO:0000256" key="1">
    <source>
        <dbReference type="ARBA" id="ARBA00004141"/>
    </source>
</evidence>
<dbReference type="PANTHER" id="PTHR23137:SF6">
    <property type="entry name" value="VESICLE TRANSPORT PROTEIN"/>
    <property type="match status" value="1"/>
</dbReference>
<name>A0A6U5BM50_HEMAN</name>
<protein>
    <recommendedName>
        <fullName evidence="8">Vesicle transport protein</fullName>
    </recommendedName>
</protein>
<evidence type="ECO:0000256" key="3">
    <source>
        <dbReference type="ARBA" id="ARBA00022692"/>
    </source>
</evidence>
<feature type="transmembrane region" description="Helical" evidence="8">
    <location>
        <begin position="137"/>
        <end position="156"/>
    </location>
</feature>
<dbReference type="GO" id="GO:0016192">
    <property type="term" value="P:vesicle-mediated transport"/>
    <property type="evidence" value="ECO:0007669"/>
    <property type="project" value="InterPro"/>
</dbReference>
<keyword evidence="3 8" id="KW-0812">Transmembrane</keyword>
<proteinExistence type="inferred from homology"/>
<dbReference type="GO" id="GO:0015031">
    <property type="term" value="P:protein transport"/>
    <property type="evidence" value="ECO:0007669"/>
    <property type="project" value="UniProtKB-KW"/>
</dbReference>
<evidence type="ECO:0000256" key="7">
    <source>
        <dbReference type="ARBA" id="ARBA00025800"/>
    </source>
</evidence>
<dbReference type="EMBL" id="HBFK01010512">
    <property type="protein sequence ID" value="CAD8739791.1"/>
    <property type="molecule type" value="Transcribed_RNA"/>
</dbReference>
<feature type="transmembrane region" description="Helical" evidence="8">
    <location>
        <begin position="43"/>
        <end position="62"/>
    </location>
</feature>
<dbReference type="GO" id="GO:0016020">
    <property type="term" value="C:membrane"/>
    <property type="evidence" value="ECO:0007669"/>
    <property type="project" value="UniProtKB-SubCell"/>
</dbReference>
<accession>A0A6U5BM50</accession>
<gene>
    <name evidence="10" type="ORF">HAND00432_LOCUS31104</name>
    <name evidence="9" type="ORF">HAND1043_LOCUS6283</name>
</gene>
<comment type="similarity">
    <text evidence="7 8">Belongs to the SFT2 family.</text>
</comment>
<dbReference type="GO" id="GO:0012505">
    <property type="term" value="C:endomembrane system"/>
    <property type="evidence" value="ECO:0007669"/>
    <property type="project" value="UniProtKB-ARBA"/>
</dbReference>
<dbReference type="EMBL" id="HBFX01051610">
    <property type="protein sequence ID" value="CAD8980094.1"/>
    <property type="molecule type" value="Transcribed_RNA"/>
</dbReference>
<comment type="function">
    <text evidence="8">May be involved in fusion of retrograde transport vesicles derived from an endocytic compartment with the Golgi complex.</text>
</comment>
<evidence type="ECO:0000313" key="10">
    <source>
        <dbReference type="EMBL" id="CAD8980094.1"/>
    </source>
</evidence>
<dbReference type="InterPro" id="IPR007305">
    <property type="entry name" value="Vesicle_transpt_Got1/SFT2"/>
</dbReference>
<reference evidence="9" key="1">
    <citation type="submission" date="2021-01" db="EMBL/GenBank/DDBJ databases">
        <authorList>
            <person name="Corre E."/>
            <person name="Pelletier E."/>
            <person name="Niang G."/>
            <person name="Scheremetjew M."/>
            <person name="Finn R."/>
            <person name="Kale V."/>
            <person name="Holt S."/>
            <person name="Cochrane G."/>
            <person name="Meng A."/>
            <person name="Brown T."/>
            <person name="Cohen L."/>
        </authorList>
    </citation>
    <scope>NUCLEOTIDE SEQUENCE</scope>
    <source>
        <strain evidence="9">CCMP441</strain>
        <strain evidence="10">CCMP644</strain>
    </source>
</reference>
<keyword evidence="4 8" id="KW-0653">Protein transport</keyword>
<comment type="subcellular location">
    <subcellularLocation>
        <location evidence="1 8">Membrane</location>
        <topology evidence="1 8">Multi-pass membrane protein</topology>
    </subcellularLocation>
</comment>
<dbReference type="InterPro" id="IPR011691">
    <property type="entry name" value="Vesicle_transpt_SFT2"/>
</dbReference>
<evidence type="ECO:0000256" key="8">
    <source>
        <dbReference type="RuleBase" id="RU363111"/>
    </source>
</evidence>
<feature type="transmembrane region" description="Helical" evidence="8">
    <location>
        <begin position="74"/>
        <end position="97"/>
    </location>
</feature>
<dbReference type="AlphaFoldDB" id="A0A6U5BM50"/>
<evidence type="ECO:0000256" key="6">
    <source>
        <dbReference type="ARBA" id="ARBA00023136"/>
    </source>
</evidence>
<dbReference type="PANTHER" id="PTHR23137">
    <property type="entry name" value="VESICLE TRANSPORT PROTEIN-RELATED"/>
    <property type="match status" value="1"/>
</dbReference>
<keyword evidence="6 8" id="KW-0472">Membrane</keyword>
<feature type="transmembrane region" description="Helical" evidence="8">
    <location>
        <begin position="109"/>
        <end position="131"/>
    </location>
</feature>
<evidence type="ECO:0000256" key="4">
    <source>
        <dbReference type="ARBA" id="ARBA00022927"/>
    </source>
</evidence>
<evidence type="ECO:0000256" key="5">
    <source>
        <dbReference type="ARBA" id="ARBA00022989"/>
    </source>
</evidence>
<organism evidence="9">
    <name type="scientific">Hemiselmis andersenii</name>
    <name type="common">Cryptophyte alga</name>
    <dbReference type="NCBI Taxonomy" id="464988"/>
    <lineage>
        <taxon>Eukaryota</taxon>
        <taxon>Cryptophyceae</taxon>
        <taxon>Cryptomonadales</taxon>
        <taxon>Hemiselmidaceae</taxon>
        <taxon>Hemiselmis</taxon>
    </lineage>
</organism>